<evidence type="ECO:0000313" key="3">
    <source>
        <dbReference type="Proteomes" id="UP000887104"/>
    </source>
</evidence>
<feature type="signal peptide" evidence="1">
    <location>
        <begin position="1"/>
        <end position="19"/>
    </location>
</feature>
<dbReference type="Proteomes" id="UP000887104">
    <property type="component" value="Unassembled WGS sequence"/>
</dbReference>
<organism evidence="2 3">
    <name type="scientific">Shewanella sairae</name>
    <dbReference type="NCBI Taxonomy" id="190310"/>
    <lineage>
        <taxon>Bacteria</taxon>
        <taxon>Pseudomonadati</taxon>
        <taxon>Pseudomonadota</taxon>
        <taxon>Gammaproteobacteria</taxon>
        <taxon>Alteromonadales</taxon>
        <taxon>Shewanellaceae</taxon>
        <taxon>Shewanella</taxon>
    </lineage>
</organism>
<keyword evidence="1" id="KW-0732">Signal</keyword>
<accession>A0ABQ4PQK2</accession>
<comment type="caution">
    <text evidence="2">The sequence shown here is derived from an EMBL/GenBank/DDBJ whole genome shotgun (WGS) entry which is preliminary data.</text>
</comment>
<protein>
    <submittedName>
        <fullName evidence="2">Uncharacterized protein</fullName>
    </submittedName>
</protein>
<feature type="chain" id="PRO_5046025670" evidence="1">
    <location>
        <begin position="20"/>
        <end position="143"/>
    </location>
</feature>
<keyword evidence="3" id="KW-1185">Reference proteome</keyword>
<gene>
    <name evidence="2" type="ORF">TUM4438_40420</name>
</gene>
<name>A0ABQ4PQK2_9GAMM</name>
<reference evidence="2" key="1">
    <citation type="submission" date="2021-05" db="EMBL/GenBank/DDBJ databases">
        <title>Molecular characterization for Shewanella algae harboring chromosomal blaOXA-55-like strains isolated from clinical and environment sample.</title>
        <authorList>
            <person name="Ohama Y."/>
            <person name="Aoki K."/>
            <person name="Harada S."/>
            <person name="Moriya K."/>
            <person name="Ishii Y."/>
            <person name="Tateda K."/>
        </authorList>
    </citation>
    <scope>NUCLEOTIDE SEQUENCE</scope>
    <source>
        <strain evidence="2">JCM 11563</strain>
    </source>
</reference>
<evidence type="ECO:0000256" key="1">
    <source>
        <dbReference type="SAM" id="SignalP"/>
    </source>
</evidence>
<evidence type="ECO:0000313" key="2">
    <source>
        <dbReference type="EMBL" id="GIU51296.1"/>
    </source>
</evidence>
<sequence length="143" mass="15831">MKKLTLAFMTLCLSSSTLAMEGKVTFESGTASAIQNLHGKTITPEETAETWRKYAQKPVSTGSGGTRSVEEFSFDSTVHGTDPKKLRPFSTHICALGQVAGEYFRGLKAIDVRVQKNNSDGYWYYIADGYNSRNYGKAICWKP</sequence>
<dbReference type="EMBL" id="BPEY01000111">
    <property type="protein sequence ID" value="GIU51296.1"/>
    <property type="molecule type" value="Genomic_DNA"/>
</dbReference>
<proteinExistence type="predicted"/>